<organism evidence="2 3">
    <name type="scientific">Mycolicibacter acidiphilus</name>
    <dbReference type="NCBI Taxonomy" id="2835306"/>
    <lineage>
        <taxon>Bacteria</taxon>
        <taxon>Bacillati</taxon>
        <taxon>Actinomycetota</taxon>
        <taxon>Actinomycetes</taxon>
        <taxon>Mycobacteriales</taxon>
        <taxon>Mycobacteriaceae</taxon>
        <taxon>Mycolicibacter</taxon>
    </lineage>
</organism>
<dbReference type="Proteomes" id="UP001519535">
    <property type="component" value="Unassembled WGS sequence"/>
</dbReference>
<reference evidence="2 3" key="1">
    <citation type="submission" date="2021-05" db="EMBL/GenBank/DDBJ databases">
        <title>Mycobacterium acidophilum sp. nov., an extremely acid-tolerant member of the genus Mycobacterium.</title>
        <authorList>
            <person name="Xia J."/>
        </authorList>
    </citation>
    <scope>NUCLEOTIDE SEQUENCE [LARGE SCALE GENOMIC DNA]</scope>
    <source>
        <strain evidence="2 3">M1</strain>
    </source>
</reference>
<keyword evidence="3" id="KW-1185">Reference proteome</keyword>
<gene>
    <name evidence="2" type="ORF">KIH27_07080</name>
</gene>
<evidence type="ECO:0000256" key="1">
    <source>
        <dbReference type="SAM" id="MobiDB-lite"/>
    </source>
</evidence>
<evidence type="ECO:0000313" key="2">
    <source>
        <dbReference type="EMBL" id="MBS9533353.1"/>
    </source>
</evidence>
<sequence>MATACGHATDTVRETTTVTAFATPPAPTTTVAPPPPEPVPTPVDTAPAVTTTTTTTATSTESISSVDIETRRGDGTLTEVGPDSYQLAPHAASQMFKPTVNFSWTSHSDGKLPRKCTVVADVTGPGGYNQTRRSADCSGSPASAVEVLTPGTYTIAVSVTPPDGGPAVTATKTFAIVPAD</sequence>
<name>A0ABS5RGD9_9MYCO</name>
<dbReference type="RefSeq" id="WP_214092226.1">
    <property type="nucleotide sequence ID" value="NZ_JAHCLR010000008.1"/>
</dbReference>
<feature type="region of interest" description="Disordered" evidence="1">
    <location>
        <begin position="18"/>
        <end position="68"/>
    </location>
</feature>
<feature type="compositionally biased region" description="Low complexity" evidence="1">
    <location>
        <begin position="42"/>
        <end position="58"/>
    </location>
</feature>
<proteinExistence type="predicted"/>
<protein>
    <submittedName>
        <fullName evidence="2">Uncharacterized protein</fullName>
    </submittedName>
</protein>
<accession>A0ABS5RGD9</accession>
<dbReference type="EMBL" id="JAHCLR010000008">
    <property type="protein sequence ID" value="MBS9533353.1"/>
    <property type="molecule type" value="Genomic_DNA"/>
</dbReference>
<feature type="compositionally biased region" description="Pro residues" evidence="1">
    <location>
        <begin position="24"/>
        <end position="41"/>
    </location>
</feature>
<evidence type="ECO:0000313" key="3">
    <source>
        <dbReference type="Proteomes" id="UP001519535"/>
    </source>
</evidence>
<comment type="caution">
    <text evidence="2">The sequence shown here is derived from an EMBL/GenBank/DDBJ whole genome shotgun (WGS) entry which is preliminary data.</text>
</comment>